<dbReference type="PANTHER" id="PTHR12483">
    <property type="entry name" value="SOLUTE CARRIER FAMILY 31 COPPER TRANSPORTERS"/>
    <property type="match status" value="1"/>
</dbReference>
<gene>
    <name evidence="6" type="ORF">B0T18DRAFT_426480</name>
</gene>
<dbReference type="GO" id="GO:0005886">
    <property type="term" value="C:plasma membrane"/>
    <property type="evidence" value="ECO:0007669"/>
    <property type="project" value="TreeGrafter"/>
</dbReference>
<feature type="region of interest" description="Disordered" evidence="5">
    <location>
        <begin position="97"/>
        <end position="120"/>
    </location>
</feature>
<keyword evidence="4" id="KW-0186">Copper</keyword>
<feature type="compositionally biased region" description="Gly residues" evidence="5">
    <location>
        <begin position="102"/>
        <end position="119"/>
    </location>
</feature>
<evidence type="ECO:0000256" key="1">
    <source>
        <dbReference type="ARBA" id="ARBA00022692"/>
    </source>
</evidence>
<accession>A0AA40F691</accession>
<comment type="subcellular location">
    <subcellularLocation>
        <location evidence="4">Membrane</location>
        <topology evidence="4">Multi-pass membrane protein</topology>
    </subcellularLocation>
</comment>
<evidence type="ECO:0000313" key="7">
    <source>
        <dbReference type="Proteomes" id="UP001172155"/>
    </source>
</evidence>
<feature type="region of interest" description="Disordered" evidence="5">
    <location>
        <begin position="1"/>
        <end position="27"/>
    </location>
</feature>
<dbReference type="InterPro" id="IPR007274">
    <property type="entry name" value="Cop_transporter"/>
</dbReference>
<keyword evidence="4" id="KW-0187">Copper transport</keyword>
<dbReference type="EMBL" id="JAUKUD010000002">
    <property type="protein sequence ID" value="KAK0751910.1"/>
    <property type="molecule type" value="Genomic_DNA"/>
</dbReference>
<name>A0AA40F691_9PEZI</name>
<dbReference type="PANTHER" id="PTHR12483:SF120">
    <property type="entry name" value="HIGH-AFFINITY COPPER TRANSPORTER CTRA2"/>
    <property type="match status" value="1"/>
</dbReference>
<dbReference type="Proteomes" id="UP001172155">
    <property type="component" value="Unassembled WGS sequence"/>
</dbReference>
<dbReference type="AlphaFoldDB" id="A0AA40F691"/>
<comment type="similarity">
    <text evidence="4">Belongs to the copper transporter (Ctr) (TC 1.A.56) family. SLC31A subfamily.</text>
</comment>
<keyword evidence="7" id="KW-1185">Reference proteome</keyword>
<proteinExistence type="inferred from homology"/>
<keyword evidence="4" id="KW-0813">Transport</keyword>
<feature type="transmembrane region" description="Helical" evidence="4">
    <location>
        <begin position="62"/>
        <end position="80"/>
    </location>
</feature>
<keyword evidence="4" id="KW-0406">Ion transport</keyword>
<keyword evidence="2 4" id="KW-1133">Transmembrane helix</keyword>
<keyword evidence="1 4" id="KW-0812">Transmembrane</keyword>
<evidence type="ECO:0000256" key="4">
    <source>
        <dbReference type="RuleBase" id="RU367022"/>
    </source>
</evidence>
<sequence length="205" mass="21541">MDHSAHSGHVDTVTTTTSLPVDPSGASPTATAAPITMAMTFYESLNTPFLFSSWKPTTTAEYAGTCIALIFFAALLRILISLKSTLERSVWVPRPKAHDHAGGAGGGDPFEAAAGGGGSAAKEWERPMTFSSESGRFVRAWRATTIGTRLGMGAYEAVIVGVGYVLMLAVMTMNVGYFLSVLAGVFLGTCLIATSKVDGSQYQDC</sequence>
<organism evidence="6 7">
    <name type="scientific">Schizothecium vesticola</name>
    <dbReference type="NCBI Taxonomy" id="314040"/>
    <lineage>
        <taxon>Eukaryota</taxon>
        <taxon>Fungi</taxon>
        <taxon>Dikarya</taxon>
        <taxon>Ascomycota</taxon>
        <taxon>Pezizomycotina</taxon>
        <taxon>Sordariomycetes</taxon>
        <taxon>Sordariomycetidae</taxon>
        <taxon>Sordariales</taxon>
        <taxon>Schizotheciaceae</taxon>
        <taxon>Schizothecium</taxon>
    </lineage>
</organism>
<evidence type="ECO:0000256" key="5">
    <source>
        <dbReference type="SAM" id="MobiDB-lite"/>
    </source>
</evidence>
<evidence type="ECO:0000256" key="3">
    <source>
        <dbReference type="ARBA" id="ARBA00023136"/>
    </source>
</evidence>
<feature type="transmembrane region" description="Helical" evidence="4">
    <location>
        <begin position="177"/>
        <end position="194"/>
    </location>
</feature>
<feature type="transmembrane region" description="Helical" evidence="4">
    <location>
        <begin position="152"/>
        <end position="171"/>
    </location>
</feature>
<dbReference type="Pfam" id="PF04145">
    <property type="entry name" value="Ctr"/>
    <property type="match status" value="1"/>
</dbReference>
<dbReference type="GO" id="GO:0005375">
    <property type="term" value="F:copper ion transmembrane transporter activity"/>
    <property type="evidence" value="ECO:0007669"/>
    <property type="project" value="UniProtKB-UniRule"/>
</dbReference>
<protein>
    <recommendedName>
        <fullName evidence="4">Copper transport protein</fullName>
    </recommendedName>
</protein>
<evidence type="ECO:0000256" key="2">
    <source>
        <dbReference type="ARBA" id="ARBA00022989"/>
    </source>
</evidence>
<reference evidence="6" key="1">
    <citation type="submission" date="2023-06" db="EMBL/GenBank/DDBJ databases">
        <title>Genome-scale phylogeny and comparative genomics of the fungal order Sordariales.</title>
        <authorList>
            <consortium name="Lawrence Berkeley National Laboratory"/>
            <person name="Hensen N."/>
            <person name="Bonometti L."/>
            <person name="Westerberg I."/>
            <person name="Brannstrom I.O."/>
            <person name="Guillou S."/>
            <person name="Cros-Aarteil S."/>
            <person name="Calhoun S."/>
            <person name="Haridas S."/>
            <person name="Kuo A."/>
            <person name="Mondo S."/>
            <person name="Pangilinan J."/>
            <person name="Riley R."/>
            <person name="LaButti K."/>
            <person name="Andreopoulos B."/>
            <person name="Lipzen A."/>
            <person name="Chen C."/>
            <person name="Yanf M."/>
            <person name="Daum C."/>
            <person name="Ng V."/>
            <person name="Clum A."/>
            <person name="Steindorff A."/>
            <person name="Ohm R."/>
            <person name="Martin F."/>
            <person name="Silar P."/>
            <person name="Natvig D."/>
            <person name="Lalanne C."/>
            <person name="Gautier V."/>
            <person name="Ament-velasquez S.L."/>
            <person name="Kruys A."/>
            <person name="Hutchinson M.I."/>
            <person name="Powell A.J."/>
            <person name="Barry K."/>
            <person name="Miller A.N."/>
            <person name="Grigoriev I.V."/>
            <person name="Debuchy R."/>
            <person name="Gladieux P."/>
            <person name="Thoren M.H."/>
            <person name="Johannesson H."/>
        </authorList>
    </citation>
    <scope>NUCLEOTIDE SEQUENCE</scope>
    <source>
        <strain evidence="6">SMH3187-1</strain>
    </source>
</reference>
<keyword evidence="3 4" id="KW-0472">Membrane</keyword>
<comment type="caution">
    <text evidence="6">The sequence shown here is derived from an EMBL/GenBank/DDBJ whole genome shotgun (WGS) entry which is preliminary data.</text>
</comment>
<evidence type="ECO:0000313" key="6">
    <source>
        <dbReference type="EMBL" id="KAK0751910.1"/>
    </source>
</evidence>